<dbReference type="GO" id="GO:0003677">
    <property type="term" value="F:DNA binding"/>
    <property type="evidence" value="ECO:0007669"/>
    <property type="project" value="UniProtKB-KW"/>
</dbReference>
<dbReference type="Pfam" id="PF07729">
    <property type="entry name" value="FCD"/>
    <property type="match status" value="1"/>
</dbReference>
<dbReference type="AlphaFoldDB" id="A0A918SG76"/>
<organism evidence="9 10">
    <name type="scientific">Devosia pacifica</name>
    <dbReference type="NCBI Taxonomy" id="1335967"/>
    <lineage>
        <taxon>Bacteria</taxon>
        <taxon>Pseudomonadati</taxon>
        <taxon>Pseudomonadota</taxon>
        <taxon>Alphaproteobacteria</taxon>
        <taxon>Hyphomicrobiales</taxon>
        <taxon>Devosiaceae</taxon>
        <taxon>Devosia</taxon>
    </lineage>
</organism>
<accession>A0A918SG76</accession>
<dbReference type="GO" id="GO:1990060">
    <property type="term" value="C:maltose transport complex"/>
    <property type="evidence" value="ECO:0007669"/>
    <property type="project" value="TreeGrafter"/>
</dbReference>
<keyword evidence="3" id="KW-0997">Cell inner membrane</keyword>
<comment type="similarity">
    <text evidence="1">Belongs to the ABC transporter superfamily.</text>
</comment>
<evidence type="ECO:0000256" key="6">
    <source>
        <dbReference type="ARBA" id="ARBA00023136"/>
    </source>
</evidence>
<keyword evidence="10" id="KW-1185">Reference proteome</keyword>
<reference evidence="9" key="2">
    <citation type="submission" date="2020-09" db="EMBL/GenBank/DDBJ databases">
        <authorList>
            <person name="Sun Q."/>
            <person name="Kim S."/>
        </authorList>
    </citation>
    <scope>NUCLEOTIDE SEQUENCE</scope>
    <source>
        <strain evidence="9">KCTC 32437</strain>
    </source>
</reference>
<dbReference type="PANTHER" id="PTHR43875">
    <property type="entry name" value="MALTODEXTRIN IMPORT ATP-BINDING PROTEIN MSMX"/>
    <property type="match status" value="1"/>
</dbReference>
<comment type="caution">
    <text evidence="9">The sequence shown here is derived from an EMBL/GenBank/DDBJ whole genome shotgun (WGS) entry which is preliminary data.</text>
</comment>
<dbReference type="InterPro" id="IPR011711">
    <property type="entry name" value="GntR_C"/>
</dbReference>
<dbReference type="InterPro" id="IPR008920">
    <property type="entry name" value="TF_FadR/GntR_C"/>
</dbReference>
<reference evidence="9" key="1">
    <citation type="journal article" date="2014" name="Int. J. Syst. Evol. Microbiol.">
        <title>Complete genome sequence of Corynebacterium casei LMG S-19264T (=DSM 44701T), isolated from a smear-ripened cheese.</title>
        <authorList>
            <consortium name="US DOE Joint Genome Institute (JGI-PGF)"/>
            <person name="Walter F."/>
            <person name="Albersmeier A."/>
            <person name="Kalinowski J."/>
            <person name="Ruckert C."/>
        </authorList>
    </citation>
    <scope>NUCLEOTIDE SEQUENCE</scope>
    <source>
        <strain evidence="9">KCTC 32437</strain>
    </source>
</reference>
<sequence length="274" mass="29492">MGSRASIGYFGVNVAIQCGLDAALRGDMRLELARLHRELDTTIIYVTHDQVEAMTLADKIVVMDHGVVQQVGSPLDLYDRPANRFVAGFIGAPRMNFLEVTVEAVEGANARIGSPDLGEQVVPVRAGAVKAGDQLTLGIRPHDTDPAGNEGIPASVHRALKRTLDQQRAAAAAGETERFDQLDNRFHELLCTAARVSYAWQTLSQMRVHAARVCAMARLPTDALLAVAGEHASILAAIEAHDPARATAEMRAHLSGFTSKLEAALAQHRAYFVA</sequence>
<evidence type="ECO:0000256" key="2">
    <source>
        <dbReference type="ARBA" id="ARBA00022475"/>
    </source>
</evidence>
<dbReference type="PANTHER" id="PTHR43875:SF3">
    <property type="entry name" value="MALTOSE_MALTODEXTRIN IMPORT ATP-BINDING PROTEIN MALK"/>
    <property type="match status" value="1"/>
</dbReference>
<dbReference type="SUPFAM" id="SSF48008">
    <property type="entry name" value="GntR ligand-binding domain-like"/>
    <property type="match status" value="1"/>
</dbReference>
<proteinExistence type="inferred from homology"/>
<evidence type="ECO:0000256" key="5">
    <source>
        <dbReference type="ARBA" id="ARBA00023125"/>
    </source>
</evidence>
<dbReference type="InterPro" id="IPR040582">
    <property type="entry name" value="OB_MalK-like"/>
</dbReference>
<dbReference type="GO" id="GO:0015423">
    <property type="term" value="F:ABC-type maltose transporter activity"/>
    <property type="evidence" value="ECO:0007669"/>
    <property type="project" value="TreeGrafter"/>
</dbReference>
<protein>
    <recommendedName>
        <fullName evidence="8">GntR C-terminal domain-containing protein</fullName>
    </recommendedName>
</protein>
<dbReference type="InterPro" id="IPR008995">
    <property type="entry name" value="Mo/tungstate-bd_C_term_dom"/>
</dbReference>
<dbReference type="Pfam" id="PF17912">
    <property type="entry name" value="OB_MalK"/>
    <property type="match status" value="1"/>
</dbReference>
<dbReference type="Gene3D" id="2.40.50.100">
    <property type="match status" value="1"/>
</dbReference>
<dbReference type="GO" id="GO:0016887">
    <property type="term" value="F:ATP hydrolysis activity"/>
    <property type="evidence" value="ECO:0007669"/>
    <property type="project" value="InterPro"/>
</dbReference>
<dbReference type="EMBL" id="BMZE01000007">
    <property type="protein sequence ID" value="GHA39304.1"/>
    <property type="molecule type" value="Genomic_DNA"/>
</dbReference>
<dbReference type="Proteomes" id="UP000646579">
    <property type="component" value="Unassembled WGS sequence"/>
</dbReference>
<evidence type="ECO:0000256" key="3">
    <source>
        <dbReference type="ARBA" id="ARBA00022519"/>
    </source>
</evidence>
<keyword evidence="2" id="KW-1003">Cell membrane</keyword>
<keyword evidence="4" id="KW-0805">Transcription regulation</keyword>
<evidence type="ECO:0000256" key="4">
    <source>
        <dbReference type="ARBA" id="ARBA00023015"/>
    </source>
</evidence>
<evidence type="ECO:0000313" key="9">
    <source>
        <dbReference type="EMBL" id="GHA39304.1"/>
    </source>
</evidence>
<dbReference type="GO" id="GO:0055052">
    <property type="term" value="C:ATP-binding cassette (ABC) transporter complex, substrate-binding subunit-containing"/>
    <property type="evidence" value="ECO:0007669"/>
    <property type="project" value="TreeGrafter"/>
</dbReference>
<keyword evidence="7" id="KW-0804">Transcription</keyword>
<dbReference type="SUPFAM" id="SSF52540">
    <property type="entry name" value="P-loop containing nucleoside triphosphate hydrolases"/>
    <property type="match status" value="1"/>
</dbReference>
<dbReference type="SUPFAM" id="SSF50331">
    <property type="entry name" value="MOP-like"/>
    <property type="match status" value="1"/>
</dbReference>
<name>A0A918SG76_9HYPH</name>
<dbReference type="Gene3D" id="1.20.120.530">
    <property type="entry name" value="GntR ligand-binding domain-like"/>
    <property type="match status" value="1"/>
</dbReference>
<feature type="domain" description="GntR C-terminal" evidence="8">
    <location>
        <begin position="134"/>
        <end position="256"/>
    </location>
</feature>
<evidence type="ECO:0000256" key="7">
    <source>
        <dbReference type="ARBA" id="ARBA00023163"/>
    </source>
</evidence>
<evidence type="ECO:0000256" key="1">
    <source>
        <dbReference type="ARBA" id="ARBA00005417"/>
    </source>
</evidence>
<evidence type="ECO:0000259" key="8">
    <source>
        <dbReference type="SMART" id="SM00895"/>
    </source>
</evidence>
<keyword evidence="6" id="KW-0472">Membrane</keyword>
<keyword evidence="5" id="KW-0238">DNA-binding</keyword>
<dbReference type="InterPro" id="IPR027417">
    <property type="entry name" value="P-loop_NTPase"/>
</dbReference>
<dbReference type="SMART" id="SM00895">
    <property type="entry name" value="FCD"/>
    <property type="match status" value="1"/>
</dbReference>
<dbReference type="InterPro" id="IPR047641">
    <property type="entry name" value="ABC_transpr_MalK/UgpC-like"/>
</dbReference>
<evidence type="ECO:0000313" key="10">
    <source>
        <dbReference type="Proteomes" id="UP000646579"/>
    </source>
</evidence>
<dbReference type="Gene3D" id="3.40.50.300">
    <property type="entry name" value="P-loop containing nucleotide triphosphate hydrolases"/>
    <property type="match status" value="1"/>
</dbReference>
<gene>
    <name evidence="9" type="ORF">GCM10007989_38770</name>
</gene>